<dbReference type="Pfam" id="PF12680">
    <property type="entry name" value="SnoaL_2"/>
    <property type="match status" value="1"/>
</dbReference>
<sequence length="148" mass="16467">MPTSTTATPREVVERFLRASADNAWDDLADLYAPDSVIELPFAPPGVPKRFEGREGHRARFKAVAPARRFTKADAVVLRQTEDPEVIVAEYDLHGTMTRSGRSFAFSYIMVIRVRDGLIVHSRDYGDNLAGAEFRDEIAEALGRGLSE</sequence>
<evidence type="ECO:0000313" key="2">
    <source>
        <dbReference type="EMBL" id="GAA4618212.1"/>
    </source>
</evidence>
<protein>
    <recommendedName>
        <fullName evidence="1">SnoaL-like domain-containing protein</fullName>
    </recommendedName>
</protein>
<keyword evidence="3" id="KW-1185">Reference proteome</keyword>
<proteinExistence type="predicted"/>
<evidence type="ECO:0000259" key="1">
    <source>
        <dbReference type="Pfam" id="PF12680"/>
    </source>
</evidence>
<dbReference type="SUPFAM" id="SSF54427">
    <property type="entry name" value="NTF2-like"/>
    <property type="match status" value="1"/>
</dbReference>
<organism evidence="2 3">
    <name type="scientific">Actinoallomurus liliacearum</name>
    <dbReference type="NCBI Taxonomy" id="1080073"/>
    <lineage>
        <taxon>Bacteria</taxon>
        <taxon>Bacillati</taxon>
        <taxon>Actinomycetota</taxon>
        <taxon>Actinomycetes</taxon>
        <taxon>Streptosporangiales</taxon>
        <taxon>Thermomonosporaceae</taxon>
        <taxon>Actinoallomurus</taxon>
    </lineage>
</organism>
<dbReference type="RefSeq" id="WP_345366415.1">
    <property type="nucleotide sequence ID" value="NZ_BAABHJ010000040.1"/>
</dbReference>
<gene>
    <name evidence="2" type="ORF">GCM10023195_81690</name>
</gene>
<accession>A0ABP8U0P7</accession>
<dbReference type="InterPro" id="IPR037401">
    <property type="entry name" value="SnoaL-like"/>
</dbReference>
<dbReference type="InterPro" id="IPR032710">
    <property type="entry name" value="NTF2-like_dom_sf"/>
</dbReference>
<dbReference type="EMBL" id="BAABHJ010000040">
    <property type="protein sequence ID" value="GAA4618212.1"/>
    <property type="molecule type" value="Genomic_DNA"/>
</dbReference>
<name>A0ABP8U0P7_9ACTN</name>
<dbReference type="Proteomes" id="UP001500212">
    <property type="component" value="Unassembled WGS sequence"/>
</dbReference>
<evidence type="ECO:0000313" key="3">
    <source>
        <dbReference type="Proteomes" id="UP001500212"/>
    </source>
</evidence>
<dbReference type="Gene3D" id="3.10.450.50">
    <property type="match status" value="1"/>
</dbReference>
<reference evidence="3" key="1">
    <citation type="journal article" date="2019" name="Int. J. Syst. Evol. Microbiol.">
        <title>The Global Catalogue of Microorganisms (GCM) 10K type strain sequencing project: providing services to taxonomists for standard genome sequencing and annotation.</title>
        <authorList>
            <consortium name="The Broad Institute Genomics Platform"/>
            <consortium name="The Broad Institute Genome Sequencing Center for Infectious Disease"/>
            <person name="Wu L."/>
            <person name="Ma J."/>
        </authorList>
    </citation>
    <scope>NUCLEOTIDE SEQUENCE [LARGE SCALE GENOMIC DNA]</scope>
    <source>
        <strain evidence="3">JCM 17938</strain>
    </source>
</reference>
<feature type="domain" description="SnoaL-like" evidence="1">
    <location>
        <begin position="13"/>
        <end position="121"/>
    </location>
</feature>
<comment type="caution">
    <text evidence="2">The sequence shown here is derived from an EMBL/GenBank/DDBJ whole genome shotgun (WGS) entry which is preliminary data.</text>
</comment>
<dbReference type="CDD" id="cd00531">
    <property type="entry name" value="NTF2_like"/>
    <property type="match status" value="1"/>
</dbReference>